<proteinExistence type="predicted"/>
<accession>A0A6A6UTH2</accession>
<dbReference type="AlphaFoldDB" id="A0A6A6UTH2"/>
<name>A0A6A6UTH2_9PEZI</name>
<dbReference type="SMART" id="SM00886">
    <property type="entry name" value="Dabb"/>
    <property type="match status" value="1"/>
</dbReference>
<evidence type="ECO:0000259" key="1">
    <source>
        <dbReference type="PROSITE" id="PS51502"/>
    </source>
</evidence>
<reference evidence="2" key="1">
    <citation type="journal article" date="2020" name="Stud. Mycol.">
        <title>101 Dothideomycetes genomes: a test case for predicting lifestyles and emergence of pathogens.</title>
        <authorList>
            <person name="Haridas S."/>
            <person name="Albert R."/>
            <person name="Binder M."/>
            <person name="Bloem J."/>
            <person name="Labutti K."/>
            <person name="Salamov A."/>
            <person name="Andreopoulos B."/>
            <person name="Baker S."/>
            <person name="Barry K."/>
            <person name="Bills G."/>
            <person name="Bluhm B."/>
            <person name="Cannon C."/>
            <person name="Castanera R."/>
            <person name="Culley D."/>
            <person name="Daum C."/>
            <person name="Ezra D."/>
            <person name="Gonzalez J."/>
            <person name="Henrissat B."/>
            <person name="Kuo A."/>
            <person name="Liang C."/>
            <person name="Lipzen A."/>
            <person name="Lutzoni F."/>
            <person name="Magnuson J."/>
            <person name="Mondo S."/>
            <person name="Nolan M."/>
            <person name="Ohm R."/>
            <person name="Pangilinan J."/>
            <person name="Park H.-J."/>
            <person name="Ramirez L."/>
            <person name="Alfaro M."/>
            <person name="Sun H."/>
            <person name="Tritt A."/>
            <person name="Yoshinaga Y."/>
            <person name="Zwiers L.-H."/>
            <person name="Turgeon B."/>
            <person name="Goodwin S."/>
            <person name="Spatafora J."/>
            <person name="Crous P."/>
            <person name="Grigoriev I."/>
        </authorList>
    </citation>
    <scope>NUCLEOTIDE SEQUENCE</scope>
    <source>
        <strain evidence="2">CBS 115976</strain>
    </source>
</reference>
<dbReference type="OrthoDB" id="3830014at2759"/>
<evidence type="ECO:0000313" key="3">
    <source>
        <dbReference type="Proteomes" id="UP000799302"/>
    </source>
</evidence>
<dbReference type="PROSITE" id="PS51502">
    <property type="entry name" value="S_R_A_B_BARREL"/>
    <property type="match status" value="1"/>
</dbReference>
<keyword evidence="3" id="KW-1185">Reference proteome</keyword>
<dbReference type="Gene3D" id="3.30.70.100">
    <property type="match status" value="1"/>
</dbReference>
<dbReference type="Proteomes" id="UP000799302">
    <property type="component" value="Unassembled WGS sequence"/>
</dbReference>
<feature type="domain" description="Stress-response A/B barrel" evidence="1">
    <location>
        <begin position="1"/>
        <end position="103"/>
    </location>
</feature>
<dbReference type="SUPFAM" id="SSF54909">
    <property type="entry name" value="Dimeric alpha+beta barrel"/>
    <property type="match status" value="1"/>
</dbReference>
<dbReference type="Pfam" id="PF07876">
    <property type="entry name" value="Dabb"/>
    <property type="match status" value="1"/>
</dbReference>
<sequence length="105" mass="12078">MVQIVRQTFFRLPAEHHKAAEAAYEKMRGANKKDGRDYIVDLQVYKLHNDPRSGGFTFMARSVFSSLDDMRYYDDQDEAHTELKKTLKPNVLGGQDGVMTVYMDA</sequence>
<evidence type="ECO:0000313" key="2">
    <source>
        <dbReference type="EMBL" id="KAF2674358.1"/>
    </source>
</evidence>
<dbReference type="InterPro" id="IPR013097">
    <property type="entry name" value="Dabb"/>
</dbReference>
<gene>
    <name evidence="2" type="ORF">BT63DRAFT_408555</name>
</gene>
<dbReference type="InterPro" id="IPR011008">
    <property type="entry name" value="Dimeric_a/b-barrel"/>
</dbReference>
<organism evidence="2 3">
    <name type="scientific">Microthyrium microscopicum</name>
    <dbReference type="NCBI Taxonomy" id="703497"/>
    <lineage>
        <taxon>Eukaryota</taxon>
        <taxon>Fungi</taxon>
        <taxon>Dikarya</taxon>
        <taxon>Ascomycota</taxon>
        <taxon>Pezizomycotina</taxon>
        <taxon>Dothideomycetes</taxon>
        <taxon>Dothideomycetes incertae sedis</taxon>
        <taxon>Microthyriales</taxon>
        <taxon>Microthyriaceae</taxon>
        <taxon>Microthyrium</taxon>
    </lineage>
</organism>
<dbReference type="EMBL" id="MU004230">
    <property type="protein sequence ID" value="KAF2674358.1"/>
    <property type="molecule type" value="Genomic_DNA"/>
</dbReference>
<protein>
    <recommendedName>
        <fullName evidence="1">Stress-response A/B barrel domain-containing protein</fullName>
    </recommendedName>
</protein>